<dbReference type="PANTHER" id="PTHR46997">
    <property type="entry name" value="LOW AFFINITY TRYPTOPHAN PERMEASE-RELATED"/>
    <property type="match status" value="1"/>
</dbReference>
<dbReference type="eggNOG" id="COG0814">
    <property type="taxonomic scope" value="Bacteria"/>
</dbReference>
<reference evidence="10 11" key="1">
    <citation type="journal article" date="2012" name="Int. J. Syst. Evol. Microbiol.">
        <title>Vibrio caribbeanicus sp. nov., isolated from the marine sponge Scleritoderma cyanea.</title>
        <authorList>
            <person name="Hoffmann M."/>
            <person name="Monday S.R."/>
            <person name="Allard M.W."/>
            <person name="Strain E.A."/>
            <person name="Whittaker P."/>
            <person name="Naum M."/>
            <person name="McCarthy P.J."/>
            <person name="Lopez J.V."/>
            <person name="Fischer M."/>
            <person name="Brown E.W."/>
        </authorList>
    </citation>
    <scope>NUCLEOTIDE SEQUENCE [LARGE SCALE GENOMIC DNA]</scope>
    <source>
        <strain evidence="11">DSMZ 21326</strain>
    </source>
</reference>
<keyword evidence="2" id="KW-0813">Transport</keyword>
<dbReference type="PRINTS" id="PR00166">
    <property type="entry name" value="AROAAPRMEASE"/>
</dbReference>
<keyword evidence="7 9" id="KW-1133">Transmembrane helix</keyword>
<feature type="transmembrane region" description="Helical" evidence="9">
    <location>
        <begin position="118"/>
        <end position="139"/>
    </location>
</feature>
<feature type="transmembrane region" description="Helical" evidence="9">
    <location>
        <begin position="26"/>
        <end position="53"/>
    </location>
</feature>
<evidence type="ECO:0000256" key="3">
    <source>
        <dbReference type="ARBA" id="ARBA00022475"/>
    </source>
</evidence>
<accession>E8MA79</accession>
<keyword evidence="3" id="KW-1003">Cell membrane</keyword>
<dbReference type="OrthoDB" id="18749at2"/>
<evidence type="ECO:0000256" key="1">
    <source>
        <dbReference type="ARBA" id="ARBA00004429"/>
    </source>
</evidence>
<evidence type="ECO:0000256" key="5">
    <source>
        <dbReference type="ARBA" id="ARBA00022692"/>
    </source>
</evidence>
<dbReference type="EMBL" id="AEVT01000093">
    <property type="protein sequence ID" value="EGA69028.1"/>
    <property type="molecule type" value="Genomic_DNA"/>
</dbReference>
<comment type="caution">
    <text evidence="10">The sequence shown here is derived from an EMBL/GenBank/DDBJ whole genome shotgun (WGS) entry which is preliminary data.</text>
</comment>
<evidence type="ECO:0000256" key="9">
    <source>
        <dbReference type="SAM" id="Phobius"/>
    </source>
</evidence>
<comment type="subcellular location">
    <subcellularLocation>
        <location evidence="1">Cell inner membrane</location>
        <topology evidence="1">Multi-pass membrane protein</topology>
    </subcellularLocation>
</comment>
<name>E8MA79_PHOS4</name>
<dbReference type="InterPro" id="IPR013059">
    <property type="entry name" value="Trp_tyr_transpt"/>
</dbReference>
<organism evidence="10 11">
    <name type="scientific">Vibrio sinaloensis DSM 21326</name>
    <dbReference type="NCBI Taxonomy" id="945550"/>
    <lineage>
        <taxon>Bacteria</taxon>
        <taxon>Pseudomonadati</taxon>
        <taxon>Pseudomonadota</taxon>
        <taxon>Gammaproteobacteria</taxon>
        <taxon>Vibrionales</taxon>
        <taxon>Vibrionaceae</taxon>
        <taxon>Vibrio</taxon>
        <taxon>Vibrio oreintalis group</taxon>
    </lineage>
</organism>
<evidence type="ECO:0000313" key="10">
    <source>
        <dbReference type="EMBL" id="EGA69028.1"/>
    </source>
</evidence>
<dbReference type="RefSeq" id="WP_008079213.1">
    <property type="nucleotide sequence ID" value="NZ_AEVT01000093.1"/>
</dbReference>
<feature type="transmembrane region" description="Helical" evidence="9">
    <location>
        <begin position="300"/>
        <end position="318"/>
    </location>
</feature>
<evidence type="ECO:0000256" key="6">
    <source>
        <dbReference type="ARBA" id="ARBA00022970"/>
    </source>
</evidence>
<dbReference type="Pfam" id="PF03222">
    <property type="entry name" value="Trp_Tyr_perm"/>
    <property type="match status" value="1"/>
</dbReference>
<evidence type="ECO:0000256" key="8">
    <source>
        <dbReference type="ARBA" id="ARBA00023136"/>
    </source>
</evidence>
<dbReference type="Gene3D" id="1.20.1740.10">
    <property type="entry name" value="Amino acid/polyamine transporter I"/>
    <property type="match status" value="1"/>
</dbReference>
<dbReference type="GO" id="GO:0005886">
    <property type="term" value="C:plasma membrane"/>
    <property type="evidence" value="ECO:0007669"/>
    <property type="project" value="UniProtKB-SubCell"/>
</dbReference>
<feature type="transmembrane region" description="Helical" evidence="9">
    <location>
        <begin position="266"/>
        <end position="288"/>
    </location>
</feature>
<dbReference type="GeneID" id="95570481"/>
<dbReference type="PANTHER" id="PTHR46997:SF2">
    <property type="entry name" value="TYROSINE-SPECIFIC TRANSPORT SYSTEM"/>
    <property type="match status" value="1"/>
</dbReference>
<keyword evidence="4" id="KW-0997">Cell inner membrane</keyword>
<dbReference type="GO" id="GO:0003333">
    <property type="term" value="P:amino acid transmembrane transport"/>
    <property type="evidence" value="ECO:0007669"/>
    <property type="project" value="InterPro"/>
</dbReference>
<gene>
    <name evidence="10" type="ORF">VISI1226_06973</name>
</gene>
<evidence type="ECO:0000256" key="7">
    <source>
        <dbReference type="ARBA" id="ARBA00022989"/>
    </source>
</evidence>
<dbReference type="GO" id="GO:0015173">
    <property type="term" value="F:aromatic amino acid transmembrane transporter activity"/>
    <property type="evidence" value="ECO:0007669"/>
    <property type="project" value="InterPro"/>
</dbReference>
<keyword evidence="8 9" id="KW-0472">Membrane</keyword>
<evidence type="ECO:0000313" key="11">
    <source>
        <dbReference type="Proteomes" id="UP000006228"/>
    </source>
</evidence>
<feature type="transmembrane region" description="Helical" evidence="9">
    <location>
        <begin position="365"/>
        <end position="386"/>
    </location>
</feature>
<protein>
    <submittedName>
        <fullName evidence="10">Putative tyrosine-specific transport protein</fullName>
    </submittedName>
</protein>
<dbReference type="AlphaFoldDB" id="E8MA79"/>
<keyword evidence="6" id="KW-0029">Amino-acid transport</keyword>
<feature type="transmembrane region" description="Helical" evidence="9">
    <location>
        <begin position="324"/>
        <end position="344"/>
    </location>
</feature>
<feature type="transmembrane region" description="Helical" evidence="9">
    <location>
        <begin position="146"/>
        <end position="165"/>
    </location>
</feature>
<keyword evidence="5 9" id="KW-0812">Transmembrane</keyword>
<feature type="transmembrane region" description="Helical" evidence="9">
    <location>
        <begin position="216"/>
        <end position="236"/>
    </location>
</feature>
<dbReference type="Proteomes" id="UP000006228">
    <property type="component" value="Unassembled WGS sequence"/>
</dbReference>
<evidence type="ECO:0000256" key="2">
    <source>
        <dbReference type="ARBA" id="ARBA00022448"/>
    </source>
</evidence>
<proteinExistence type="predicted"/>
<dbReference type="InterPro" id="IPR018227">
    <property type="entry name" value="Amino_acid_transport_2"/>
</dbReference>
<evidence type="ECO:0000256" key="4">
    <source>
        <dbReference type="ARBA" id="ARBA00022519"/>
    </source>
</evidence>
<feature type="transmembrane region" description="Helical" evidence="9">
    <location>
        <begin position="185"/>
        <end position="204"/>
    </location>
</feature>
<feature type="transmembrane region" description="Helical" evidence="9">
    <location>
        <begin position="80"/>
        <end position="98"/>
    </location>
</feature>
<sequence>MKLFGSALILAGTALGAGMLAIPMVLAQFGFIISSLLMLVIFIGTTYSALLLAEACSKTKDSNSMSSVALMTLGKNGQRIINALFYLLLICMAIAYLLGIGDIISRLLANVGVEISAISSYSLFSLLVGLIVVAGKAYVDKLNRGLFFIMVGTLFIVIVSLMSNIHLDFITQESDYSVNTIVKYSAIIFTSFASMVVIPSLVDYNRGASQGEIRNMILLGSLIPLICYITWLFAIIGNLGTDAIARLHSISELINAFSDQQSDLKLIVAVFSSLALITSFLGVSMALYDQNKDALSSNKANTYVLTFVLPLALAALFSNQFVSMLDYAGMVLVFLAVWGPILMVRKVRQPDFPLPNLETTYTAGGGTAALSSAFLFGALIFVSWFMG</sequence>